<name>A0AAV7PAU4_PLEWA</name>
<comment type="caution">
    <text evidence="1">The sequence shown here is derived from an EMBL/GenBank/DDBJ whole genome shotgun (WGS) entry which is preliminary data.</text>
</comment>
<keyword evidence="2" id="KW-1185">Reference proteome</keyword>
<evidence type="ECO:0000313" key="2">
    <source>
        <dbReference type="Proteomes" id="UP001066276"/>
    </source>
</evidence>
<accession>A0AAV7PAU4</accession>
<dbReference type="EMBL" id="JANPWB010000011">
    <property type="protein sequence ID" value="KAJ1124367.1"/>
    <property type="molecule type" value="Genomic_DNA"/>
</dbReference>
<dbReference type="AlphaFoldDB" id="A0AAV7PAU4"/>
<organism evidence="1 2">
    <name type="scientific">Pleurodeles waltl</name>
    <name type="common">Iberian ribbed newt</name>
    <dbReference type="NCBI Taxonomy" id="8319"/>
    <lineage>
        <taxon>Eukaryota</taxon>
        <taxon>Metazoa</taxon>
        <taxon>Chordata</taxon>
        <taxon>Craniata</taxon>
        <taxon>Vertebrata</taxon>
        <taxon>Euteleostomi</taxon>
        <taxon>Amphibia</taxon>
        <taxon>Batrachia</taxon>
        <taxon>Caudata</taxon>
        <taxon>Salamandroidea</taxon>
        <taxon>Salamandridae</taxon>
        <taxon>Pleurodelinae</taxon>
        <taxon>Pleurodeles</taxon>
    </lineage>
</organism>
<protein>
    <submittedName>
        <fullName evidence="1">Uncharacterized protein</fullName>
    </submittedName>
</protein>
<sequence length="66" mass="7120">MNTMPGAKPEADLLPEYLAELLLPCLAMENRNQLGEQLAQQELPVVVDALKTAKSPGGDGFPCRIL</sequence>
<reference evidence="1" key="1">
    <citation type="journal article" date="2022" name="bioRxiv">
        <title>Sequencing and chromosome-scale assembly of the giantPleurodeles waltlgenome.</title>
        <authorList>
            <person name="Brown T."/>
            <person name="Elewa A."/>
            <person name="Iarovenko S."/>
            <person name="Subramanian E."/>
            <person name="Araus A.J."/>
            <person name="Petzold A."/>
            <person name="Susuki M."/>
            <person name="Suzuki K.-i.T."/>
            <person name="Hayashi T."/>
            <person name="Toyoda A."/>
            <person name="Oliveira C."/>
            <person name="Osipova E."/>
            <person name="Leigh N.D."/>
            <person name="Simon A."/>
            <person name="Yun M.H."/>
        </authorList>
    </citation>
    <scope>NUCLEOTIDE SEQUENCE</scope>
    <source>
        <strain evidence="1">20211129_DDA</strain>
        <tissue evidence="1">Liver</tissue>
    </source>
</reference>
<dbReference type="Proteomes" id="UP001066276">
    <property type="component" value="Chromosome 7"/>
</dbReference>
<gene>
    <name evidence="1" type="ORF">NDU88_002828</name>
</gene>
<proteinExistence type="predicted"/>
<evidence type="ECO:0000313" key="1">
    <source>
        <dbReference type="EMBL" id="KAJ1124367.1"/>
    </source>
</evidence>